<comment type="caution">
    <text evidence="1">The sequence shown here is derived from an EMBL/GenBank/DDBJ whole genome shotgun (WGS) entry which is preliminary data.</text>
</comment>
<dbReference type="SUPFAM" id="SSF158668">
    <property type="entry name" value="MtlR-like"/>
    <property type="match status" value="1"/>
</dbReference>
<gene>
    <name evidence="1" type="ORF">EOI86_19085</name>
</gene>
<proteinExistence type="predicted"/>
<accession>A0A437QKA4</accession>
<reference evidence="2" key="1">
    <citation type="submission" date="2019-01" db="EMBL/GenBank/DDBJ databases">
        <title>Gri0909 isolated from a small marine red alga.</title>
        <authorList>
            <person name="Kim J."/>
            <person name="Jeong S.E."/>
            <person name="Jeon C.O."/>
        </authorList>
    </citation>
    <scope>NUCLEOTIDE SEQUENCE [LARGE SCALE GENOMIC DNA]</scope>
    <source>
        <strain evidence="2">Gri0909</strain>
    </source>
</reference>
<evidence type="ECO:0000313" key="1">
    <source>
        <dbReference type="EMBL" id="RVU34939.1"/>
    </source>
</evidence>
<organism evidence="1 2">
    <name type="scientific">Hwanghaeella grinnelliae</name>
    <dbReference type="NCBI Taxonomy" id="2500179"/>
    <lineage>
        <taxon>Bacteria</taxon>
        <taxon>Pseudomonadati</taxon>
        <taxon>Pseudomonadota</taxon>
        <taxon>Alphaproteobacteria</taxon>
        <taxon>Rhodospirillales</taxon>
        <taxon>Rhodospirillaceae</taxon>
        <taxon>Hwanghaeella</taxon>
    </lineage>
</organism>
<dbReference type="AlphaFoldDB" id="A0A437QKA4"/>
<dbReference type="PANTHER" id="PTHR37941">
    <property type="entry name" value="FUMARASE E-RELATED"/>
    <property type="match status" value="1"/>
</dbReference>
<dbReference type="InterPro" id="IPR038026">
    <property type="entry name" value="MtlR-like_sf"/>
</dbReference>
<dbReference type="InterPro" id="IPR007761">
    <property type="entry name" value="MtlR-like"/>
</dbReference>
<dbReference type="EMBL" id="SADE01000003">
    <property type="protein sequence ID" value="RVU34939.1"/>
    <property type="molecule type" value="Genomic_DNA"/>
</dbReference>
<dbReference type="PANTHER" id="PTHR37941:SF1">
    <property type="entry name" value="FUMARASE E-RELATED"/>
    <property type="match status" value="1"/>
</dbReference>
<name>A0A437QKA4_9PROT</name>
<keyword evidence="2" id="KW-1185">Reference proteome</keyword>
<protein>
    <submittedName>
        <fullName evidence="1">Uncharacterized protein</fullName>
    </submittedName>
</protein>
<dbReference type="RefSeq" id="WP_127767238.1">
    <property type="nucleotide sequence ID" value="NZ_SADE01000003.1"/>
</dbReference>
<dbReference type="OrthoDB" id="291822at2"/>
<sequence>MTWLLTCDAHRKALAEIEQTKSDRASAIVATSVIERDLVKAIAARMVDDERETSMLFKHSGPLGPFEAKVHLAYLMGLIDGSLRDDLTCVADIRNRFAHQVEPLHFNSHTIHALCDTFTIVDAPTYPEIPDPTLPIEYRSPARLPADATPRARFIQTTKLFLIALWRINHEKSAGTFADGAWSPAP</sequence>
<dbReference type="GO" id="GO:0045892">
    <property type="term" value="P:negative regulation of DNA-templated transcription"/>
    <property type="evidence" value="ECO:0007669"/>
    <property type="project" value="TreeGrafter"/>
</dbReference>
<dbReference type="Gene3D" id="1.20.120.330">
    <property type="entry name" value="Nucleotidyltransferases domain 2"/>
    <property type="match status" value="1"/>
</dbReference>
<dbReference type="Proteomes" id="UP000287447">
    <property type="component" value="Unassembled WGS sequence"/>
</dbReference>
<evidence type="ECO:0000313" key="2">
    <source>
        <dbReference type="Proteomes" id="UP000287447"/>
    </source>
</evidence>